<sequence>MTAGQAQEYLEHRAAIGISQKQLDADRHAMEFVTGAGSLGRVAAITQPKLVSRFYAPVQVDFIQQSQGEANALSTRIAYEAGLRAHELLTLRRAGEEQKSPHRTWRPERFAGREGVRYVVTGKGGLRREVLLSHETSERLEALRLDAPREVVDRGIRYSQAYDISGGNRWSASFSAASERALGWSTGAHGLRHSYAQERMAELAGNGFDYYPARDILSQELGHFRGEIVETYLR</sequence>
<gene>
    <name evidence="2" type="ORF">DM484_05260</name>
</gene>
<proteinExistence type="predicted"/>
<comment type="caution">
    <text evidence="2">The sequence shown here is derived from an EMBL/GenBank/DDBJ whole genome shotgun (WGS) entry which is preliminary data.</text>
</comment>
<organism evidence="2 3">
    <name type="scientific">Candidatus Methylumidiphilus alinenensis</name>
    <dbReference type="NCBI Taxonomy" id="2202197"/>
    <lineage>
        <taxon>Bacteria</taxon>
        <taxon>Pseudomonadati</taxon>
        <taxon>Pseudomonadota</taxon>
        <taxon>Gammaproteobacteria</taxon>
        <taxon>Methylococcales</taxon>
        <taxon>Candidatus Methylumidiphilus</taxon>
    </lineage>
</organism>
<evidence type="ECO:0000256" key="1">
    <source>
        <dbReference type="ARBA" id="ARBA00023172"/>
    </source>
</evidence>
<keyword evidence="1" id="KW-0233">DNA recombination</keyword>
<dbReference type="Gene3D" id="1.10.443.10">
    <property type="entry name" value="Intergrase catalytic core"/>
    <property type="match status" value="1"/>
</dbReference>
<reference evidence="2 3" key="1">
    <citation type="journal article" date="2018" name="Aquat. Microb. Ecol.">
        <title>Gammaproteobacterial methanotrophs dominate.</title>
        <authorList>
            <person name="Rissanen A.J."/>
            <person name="Saarenheimo J."/>
            <person name="Tiirola M."/>
            <person name="Peura S."/>
            <person name="Aalto S.L."/>
            <person name="Karvinen A."/>
            <person name="Nykanen H."/>
        </authorList>
    </citation>
    <scope>NUCLEOTIDE SEQUENCE [LARGE SCALE GENOMIC DNA]</scope>
    <source>
        <strain evidence="2">AMbin10</strain>
    </source>
</reference>
<dbReference type="InterPro" id="IPR011010">
    <property type="entry name" value="DNA_brk_join_enz"/>
</dbReference>
<dbReference type="AlphaFoldDB" id="A0A2W4TKZ5"/>
<dbReference type="SUPFAM" id="SSF56349">
    <property type="entry name" value="DNA breaking-rejoining enzymes"/>
    <property type="match status" value="1"/>
</dbReference>
<dbReference type="GO" id="GO:0003677">
    <property type="term" value="F:DNA binding"/>
    <property type="evidence" value="ECO:0007669"/>
    <property type="project" value="InterPro"/>
</dbReference>
<dbReference type="GO" id="GO:0015074">
    <property type="term" value="P:DNA integration"/>
    <property type="evidence" value="ECO:0007669"/>
    <property type="project" value="InterPro"/>
</dbReference>
<evidence type="ECO:0000313" key="3">
    <source>
        <dbReference type="Proteomes" id="UP000249396"/>
    </source>
</evidence>
<name>A0A2W4TKZ5_9GAMM</name>
<dbReference type="EMBL" id="QJPH01000194">
    <property type="protein sequence ID" value="PZN83077.1"/>
    <property type="molecule type" value="Genomic_DNA"/>
</dbReference>
<protein>
    <submittedName>
        <fullName evidence="2">Integrase</fullName>
    </submittedName>
</protein>
<dbReference type="GO" id="GO:0006310">
    <property type="term" value="P:DNA recombination"/>
    <property type="evidence" value="ECO:0007669"/>
    <property type="project" value="UniProtKB-KW"/>
</dbReference>
<accession>A0A2W4TKZ5</accession>
<dbReference type="InterPro" id="IPR013762">
    <property type="entry name" value="Integrase-like_cat_sf"/>
</dbReference>
<evidence type="ECO:0000313" key="2">
    <source>
        <dbReference type="EMBL" id="PZN83077.1"/>
    </source>
</evidence>
<dbReference type="Proteomes" id="UP000249396">
    <property type="component" value="Unassembled WGS sequence"/>
</dbReference>